<sequence length="327" mass="33078">MRSPGDRAMLSGFSDRAKERDVSMLRFAAMLAMLMAPLAAQGQPAPEFPGLRGLGTLQAYIGFIGRTAAIAECGFTEPYTTELMASVARELAQAGVTMAPGAERVPMNDGMLVRSPGFTPGRPTLAITAGTLSISPGTAPICAAAIGFVLRASGTGVSITATGNRFDGEVAVWIDDAAQLSDAATIPDAVRRSILTTVQGLGRAIGAANAAPMACPGPLNAMPNAPARFTCACSASAATTAAPIWGIDVYTDDSAVCVAAVHAGAIGPGGGSVTVSRAQGQQSYPGGARNGIVSNSYGPWQQSFRVTAAAAAVQSPGVNNPRVPVVK</sequence>
<keyword evidence="3" id="KW-1185">Reference proteome</keyword>
<feature type="domain" description="LCCL" evidence="1">
    <location>
        <begin position="233"/>
        <end position="304"/>
    </location>
</feature>
<dbReference type="Proteomes" id="UP001196068">
    <property type="component" value="Unassembled WGS sequence"/>
</dbReference>
<dbReference type="SUPFAM" id="SSF69848">
    <property type="entry name" value="LCCL domain"/>
    <property type="match status" value="1"/>
</dbReference>
<evidence type="ECO:0000313" key="3">
    <source>
        <dbReference type="Proteomes" id="UP001196068"/>
    </source>
</evidence>
<dbReference type="Gene3D" id="2.170.130.20">
    <property type="entry name" value="LCCL-like domain"/>
    <property type="match status" value="1"/>
</dbReference>
<protein>
    <recommendedName>
        <fullName evidence="1">LCCL domain-containing protein</fullName>
    </recommendedName>
</protein>
<comment type="caution">
    <text evidence="2">The sequence shown here is derived from an EMBL/GenBank/DDBJ whole genome shotgun (WGS) entry which is preliminary data.</text>
</comment>
<dbReference type="InterPro" id="IPR036609">
    <property type="entry name" value="LCCL_sf"/>
</dbReference>
<dbReference type="PANTHER" id="PTHR31331:SF1">
    <property type="entry name" value="CYSTEINE RICH SECRETORY PROTEIN LCCL DOMAIN CONTAINING 2"/>
    <property type="match status" value="1"/>
</dbReference>
<evidence type="ECO:0000259" key="1">
    <source>
        <dbReference type="PROSITE" id="PS50820"/>
    </source>
</evidence>
<proteinExistence type="predicted"/>
<organism evidence="2 3">
    <name type="scientific">Plastoroseomonas arctica</name>
    <dbReference type="NCBI Taxonomy" id="1509237"/>
    <lineage>
        <taxon>Bacteria</taxon>
        <taxon>Pseudomonadati</taxon>
        <taxon>Pseudomonadota</taxon>
        <taxon>Alphaproteobacteria</taxon>
        <taxon>Acetobacterales</taxon>
        <taxon>Acetobacteraceae</taxon>
        <taxon>Plastoroseomonas</taxon>
    </lineage>
</organism>
<dbReference type="PROSITE" id="PS50820">
    <property type="entry name" value="LCCL"/>
    <property type="match status" value="1"/>
</dbReference>
<dbReference type="SMART" id="SM00603">
    <property type="entry name" value="LCCL"/>
    <property type="match status" value="1"/>
</dbReference>
<evidence type="ECO:0000313" key="2">
    <source>
        <dbReference type="EMBL" id="MBR0655228.1"/>
    </source>
</evidence>
<dbReference type="InterPro" id="IPR051957">
    <property type="entry name" value="CRISP-LCCL_domain"/>
</dbReference>
<dbReference type="Pfam" id="PF03815">
    <property type="entry name" value="LCCL"/>
    <property type="match status" value="1"/>
</dbReference>
<dbReference type="InterPro" id="IPR004043">
    <property type="entry name" value="LCCL"/>
</dbReference>
<dbReference type="PANTHER" id="PTHR31331">
    <property type="entry name" value="LCCL DOMAIN PROTEIN (AFU_ORTHOLOGUE AFUA_5G08630)"/>
    <property type="match status" value="1"/>
</dbReference>
<accession>A0AAF1KNZ3</accession>
<name>A0AAF1KNZ3_9PROT</name>
<dbReference type="EMBL" id="JAAEDH010000008">
    <property type="protein sequence ID" value="MBR0655228.1"/>
    <property type="molecule type" value="Genomic_DNA"/>
</dbReference>
<dbReference type="AlphaFoldDB" id="A0AAF1KNZ3"/>
<reference evidence="2" key="1">
    <citation type="submission" date="2020-01" db="EMBL/GenBank/DDBJ databases">
        <authorList>
            <person name="Rat A."/>
        </authorList>
    </citation>
    <scope>NUCLEOTIDE SEQUENCE</scope>
    <source>
        <strain evidence="2">LMG 28251</strain>
    </source>
</reference>
<reference evidence="2" key="2">
    <citation type="journal article" date="2021" name="Syst. Appl. Microbiol.">
        <title>Roseomonas hellenica sp. nov., isolated from roots of wild-growing Alkanna tinctoria.</title>
        <authorList>
            <person name="Rat A."/>
            <person name="Naranjo H.D."/>
            <person name="Lebbe L."/>
            <person name="Cnockaert M."/>
            <person name="Krigas N."/>
            <person name="Grigoriadou K."/>
            <person name="Maloupa E."/>
            <person name="Willems A."/>
        </authorList>
    </citation>
    <scope>NUCLEOTIDE SEQUENCE</scope>
    <source>
        <strain evidence="2">LMG 28251</strain>
    </source>
</reference>
<gene>
    <name evidence="2" type="ORF">GXW79_09055</name>
</gene>